<keyword evidence="1 5" id="KW-0055">Arginine biosynthesis</keyword>
<evidence type="ECO:0000256" key="5">
    <source>
        <dbReference type="HAMAP-Rule" id="MF_00150"/>
    </source>
</evidence>
<organism evidence="9 10">
    <name type="scientific">Eiseniibacteriota bacterium</name>
    <dbReference type="NCBI Taxonomy" id="2212470"/>
    <lineage>
        <taxon>Bacteria</taxon>
        <taxon>Candidatus Eiseniibacteriota</taxon>
    </lineage>
</organism>
<dbReference type="GO" id="GO:0051287">
    <property type="term" value="F:NAD binding"/>
    <property type="evidence" value="ECO:0007669"/>
    <property type="project" value="InterPro"/>
</dbReference>
<reference evidence="9" key="2">
    <citation type="journal article" date="2021" name="Microbiome">
        <title>Successional dynamics and alternative stable states in a saline activated sludge microbial community over 9 years.</title>
        <authorList>
            <person name="Wang Y."/>
            <person name="Ye J."/>
            <person name="Ju F."/>
            <person name="Liu L."/>
            <person name="Boyd J.A."/>
            <person name="Deng Y."/>
            <person name="Parks D.H."/>
            <person name="Jiang X."/>
            <person name="Yin X."/>
            <person name="Woodcroft B.J."/>
            <person name="Tyson G.W."/>
            <person name="Hugenholtz P."/>
            <person name="Polz M.F."/>
            <person name="Zhang T."/>
        </authorList>
    </citation>
    <scope>NUCLEOTIDE SEQUENCE</scope>
    <source>
        <strain evidence="9">HKST-UBA02</strain>
    </source>
</reference>
<keyword evidence="2 5" id="KW-0028">Amino-acid biosynthesis</keyword>
<comment type="similarity">
    <text evidence="5">Belongs to the NAGSA dehydrogenase family. Type 1 subfamily.</text>
</comment>
<dbReference type="Pfam" id="PF01118">
    <property type="entry name" value="Semialdhyde_dh"/>
    <property type="match status" value="1"/>
</dbReference>
<keyword evidence="5" id="KW-0963">Cytoplasm</keyword>
<dbReference type="Proteomes" id="UP000739538">
    <property type="component" value="Unassembled WGS sequence"/>
</dbReference>
<gene>
    <name evidence="5" type="primary">argC</name>
    <name evidence="9" type="ORF">KDA27_14270</name>
</gene>
<evidence type="ECO:0000256" key="6">
    <source>
        <dbReference type="PROSITE-ProRule" id="PRU10010"/>
    </source>
</evidence>
<dbReference type="InterPro" id="IPR058924">
    <property type="entry name" value="AGPR_dimerisation_dom"/>
</dbReference>
<evidence type="ECO:0000313" key="10">
    <source>
        <dbReference type="Proteomes" id="UP000739538"/>
    </source>
</evidence>
<evidence type="ECO:0000313" key="9">
    <source>
        <dbReference type="EMBL" id="MCA9756966.1"/>
    </source>
</evidence>
<feature type="active site" evidence="5 6">
    <location>
        <position position="157"/>
    </location>
</feature>
<comment type="catalytic activity">
    <reaction evidence="5">
        <text>N-acetyl-L-glutamate 5-semialdehyde + phosphate + NADP(+) = N-acetyl-L-glutamyl 5-phosphate + NADPH + H(+)</text>
        <dbReference type="Rhea" id="RHEA:21588"/>
        <dbReference type="ChEBI" id="CHEBI:15378"/>
        <dbReference type="ChEBI" id="CHEBI:29123"/>
        <dbReference type="ChEBI" id="CHEBI:43474"/>
        <dbReference type="ChEBI" id="CHEBI:57783"/>
        <dbReference type="ChEBI" id="CHEBI:57936"/>
        <dbReference type="ChEBI" id="CHEBI:58349"/>
        <dbReference type="EC" id="1.2.1.38"/>
    </reaction>
</comment>
<evidence type="ECO:0000256" key="1">
    <source>
        <dbReference type="ARBA" id="ARBA00022571"/>
    </source>
</evidence>
<comment type="pathway">
    <text evidence="5">Amino-acid biosynthesis; L-arginine biosynthesis; N(2)-acetyl-L-ornithine from L-glutamate: step 3/4.</text>
</comment>
<dbReference type="HAMAP" id="MF_00150">
    <property type="entry name" value="ArgC_type1"/>
    <property type="match status" value="1"/>
</dbReference>
<dbReference type="InterPro" id="IPR036291">
    <property type="entry name" value="NAD(P)-bd_dom_sf"/>
</dbReference>
<comment type="caution">
    <text evidence="9">The sequence shown here is derived from an EMBL/GenBank/DDBJ whole genome shotgun (WGS) entry which is preliminary data.</text>
</comment>
<dbReference type="CDD" id="cd17895">
    <property type="entry name" value="AGPR_1_N"/>
    <property type="match status" value="1"/>
</dbReference>
<dbReference type="GO" id="GO:0006526">
    <property type="term" value="P:L-arginine biosynthetic process"/>
    <property type="evidence" value="ECO:0007669"/>
    <property type="project" value="UniProtKB-UniRule"/>
</dbReference>
<evidence type="ECO:0000256" key="4">
    <source>
        <dbReference type="ARBA" id="ARBA00023002"/>
    </source>
</evidence>
<dbReference type="InterPro" id="IPR000534">
    <property type="entry name" value="Semialdehyde_DH_NAD-bd"/>
</dbReference>
<feature type="region of interest" description="Disordered" evidence="7">
    <location>
        <begin position="360"/>
        <end position="382"/>
    </location>
</feature>
<dbReference type="SMART" id="SM00859">
    <property type="entry name" value="Semialdhyde_dh"/>
    <property type="match status" value="1"/>
</dbReference>
<feature type="domain" description="Semialdehyde dehydrogenase NAD-binding" evidence="8">
    <location>
        <begin position="15"/>
        <end position="149"/>
    </location>
</feature>
<dbReference type="SUPFAM" id="SSF55347">
    <property type="entry name" value="Glyceraldehyde-3-phosphate dehydrogenase-like, C-terminal domain"/>
    <property type="match status" value="1"/>
</dbReference>
<dbReference type="PANTHER" id="PTHR32338">
    <property type="entry name" value="N-ACETYL-GAMMA-GLUTAMYL-PHOSPHATE REDUCTASE, CHLOROPLASTIC-RELATED-RELATED"/>
    <property type="match status" value="1"/>
</dbReference>
<reference evidence="9" key="1">
    <citation type="submission" date="2020-04" db="EMBL/GenBank/DDBJ databases">
        <authorList>
            <person name="Zhang T."/>
        </authorList>
    </citation>
    <scope>NUCLEOTIDE SEQUENCE</scope>
    <source>
        <strain evidence="9">HKST-UBA02</strain>
    </source>
</reference>
<dbReference type="GO" id="GO:0003942">
    <property type="term" value="F:N-acetyl-gamma-glutamyl-phosphate reductase activity"/>
    <property type="evidence" value="ECO:0007669"/>
    <property type="project" value="UniProtKB-UniRule"/>
</dbReference>
<dbReference type="SUPFAM" id="SSF51735">
    <property type="entry name" value="NAD(P)-binding Rossmann-fold domains"/>
    <property type="match status" value="1"/>
</dbReference>
<dbReference type="EMBL" id="JAGQHS010000075">
    <property type="protein sequence ID" value="MCA9756966.1"/>
    <property type="molecule type" value="Genomic_DNA"/>
</dbReference>
<evidence type="ECO:0000256" key="7">
    <source>
        <dbReference type="SAM" id="MobiDB-lite"/>
    </source>
</evidence>
<dbReference type="Pfam" id="PF22698">
    <property type="entry name" value="Semialdhyde_dhC_1"/>
    <property type="match status" value="1"/>
</dbReference>
<sequence length="382" mass="40508">MTLTAEGWRHRETPRVAVMGATGYVGSELCRLLWSHPGVELAFAGSSSAAGRQLADCVDGMPPIPLSTPGGLTPDRIDLAFLALPPGRASTVAGSLVSSGCRVIDMSGDHRLKDRQLHEDVYGTPRDERLAGTALYGITEFARPLLKECRFVANPGCYATSVALALGPLARTLRSRGGLRDCFVSSQSGVSGAGREPTDTTHFCRVDGDVRPYKVGEHRHAPEMAQFLDAVGDSAPVDLVFVPHLVPIRRGIVSTIFLGTPLPAAEVRSQLSESYESAPFVEVLPEGDTAGVRAVEQTNSCHLSVHAVKGSERVVIVSAIDNLLKGAAGQAIQNMNVALSLEETMGLPHVSAMQTLPSRAADATTKATAEAEERRPATWVAN</sequence>
<dbReference type="PROSITE" id="PS01224">
    <property type="entry name" value="ARGC"/>
    <property type="match status" value="1"/>
</dbReference>
<dbReference type="AlphaFoldDB" id="A0A956SE14"/>
<dbReference type="InterPro" id="IPR023013">
    <property type="entry name" value="AGPR_AS"/>
</dbReference>
<evidence type="ECO:0000259" key="8">
    <source>
        <dbReference type="SMART" id="SM00859"/>
    </source>
</evidence>
<dbReference type="GO" id="GO:0070401">
    <property type="term" value="F:NADP+ binding"/>
    <property type="evidence" value="ECO:0007669"/>
    <property type="project" value="InterPro"/>
</dbReference>
<proteinExistence type="inferred from homology"/>
<accession>A0A956SE14</accession>
<dbReference type="PANTHER" id="PTHR32338:SF10">
    <property type="entry name" value="N-ACETYL-GAMMA-GLUTAMYL-PHOSPHATE REDUCTASE, CHLOROPLASTIC-RELATED"/>
    <property type="match status" value="1"/>
</dbReference>
<keyword evidence="4 5" id="KW-0560">Oxidoreductase</keyword>
<keyword evidence="3 5" id="KW-0521">NADP</keyword>
<dbReference type="Gene3D" id="3.30.360.10">
    <property type="entry name" value="Dihydrodipicolinate Reductase, domain 2"/>
    <property type="match status" value="1"/>
</dbReference>
<dbReference type="InterPro" id="IPR000706">
    <property type="entry name" value="AGPR_type-1"/>
</dbReference>
<dbReference type="GO" id="GO:0005737">
    <property type="term" value="C:cytoplasm"/>
    <property type="evidence" value="ECO:0007669"/>
    <property type="project" value="UniProtKB-SubCell"/>
</dbReference>
<dbReference type="NCBIfam" id="TIGR01850">
    <property type="entry name" value="argC"/>
    <property type="match status" value="1"/>
</dbReference>
<dbReference type="InterPro" id="IPR050085">
    <property type="entry name" value="AGPR"/>
</dbReference>
<protein>
    <recommendedName>
        <fullName evidence="5">N-acetyl-gamma-glutamyl-phosphate reductase</fullName>
        <shortName evidence="5">AGPR</shortName>
        <ecNumber evidence="5">1.2.1.38</ecNumber>
    </recommendedName>
    <alternativeName>
        <fullName evidence="5">N-acetyl-glutamate semialdehyde dehydrogenase</fullName>
        <shortName evidence="5">NAGSA dehydrogenase</shortName>
    </alternativeName>
</protein>
<name>A0A956SE14_UNCEI</name>
<comment type="function">
    <text evidence="5">Catalyzes the NADPH-dependent reduction of N-acetyl-5-glutamyl phosphate to yield N-acetyl-L-glutamate 5-semialdehyde.</text>
</comment>
<evidence type="ECO:0000256" key="2">
    <source>
        <dbReference type="ARBA" id="ARBA00022605"/>
    </source>
</evidence>
<dbReference type="Gene3D" id="3.40.50.720">
    <property type="entry name" value="NAD(P)-binding Rossmann-like Domain"/>
    <property type="match status" value="1"/>
</dbReference>
<comment type="subcellular location">
    <subcellularLocation>
        <location evidence="5">Cytoplasm</location>
    </subcellularLocation>
</comment>
<evidence type="ECO:0000256" key="3">
    <source>
        <dbReference type="ARBA" id="ARBA00022857"/>
    </source>
</evidence>
<dbReference type="CDD" id="cd23934">
    <property type="entry name" value="AGPR_1_C"/>
    <property type="match status" value="1"/>
</dbReference>
<dbReference type="EC" id="1.2.1.38" evidence="5"/>